<protein>
    <submittedName>
        <fullName evidence="9">Thiamine import ATP-binding protein ThiQ</fullName>
    </submittedName>
</protein>
<dbReference type="NCBIfam" id="TIGR01277">
    <property type="entry name" value="thiQ"/>
    <property type="match status" value="1"/>
</dbReference>
<dbReference type="GO" id="GO:0005524">
    <property type="term" value="F:ATP binding"/>
    <property type="evidence" value="ECO:0007669"/>
    <property type="project" value="UniProtKB-KW"/>
</dbReference>
<reference evidence="9 10" key="1">
    <citation type="submission" date="2019-08" db="EMBL/GenBank/DDBJ databases">
        <title>Hyperibacter terrae gen. nov., sp. nov. and Hyperibacter viscosus sp. nov., two new members in the family Rhodospirillaceae isolated from the rhizosphere of Hypericum perforatum.</title>
        <authorList>
            <person name="Noviana Z."/>
        </authorList>
    </citation>
    <scope>NUCLEOTIDE SEQUENCE [LARGE SCALE GENOMIC DNA]</scope>
    <source>
        <strain evidence="9 10">R5913</strain>
    </source>
</reference>
<organism evidence="9 10">
    <name type="scientific">Hypericibacter terrae</name>
    <dbReference type="NCBI Taxonomy" id="2602015"/>
    <lineage>
        <taxon>Bacteria</taxon>
        <taxon>Pseudomonadati</taxon>
        <taxon>Pseudomonadota</taxon>
        <taxon>Alphaproteobacteria</taxon>
        <taxon>Rhodospirillales</taxon>
        <taxon>Dongiaceae</taxon>
        <taxon>Hypericibacter</taxon>
    </lineage>
</organism>
<dbReference type="InterPro" id="IPR003593">
    <property type="entry name" value="AAA+_ATPase"/>
</dbReference>
<dbReference type="AlphaFoldDB" id="A0A5J6MLU4"/>
<dbReference type="PANTHER" id="PTHR42781">
    <property type="entry name" value="SPERMIDINE/PUTRESCINE IMPORT ATP-BINDING PROTEIN POTA"/>
    <property type="match status" value="1"/>
</dbReference>
<evidence type="ECO:0000256" key="6">
    <source>
        <dbReference type="ARBA" id="ARBA00022967"/>
    </source>
</evidence>
<keyword evidence="7" id="KW-0472">Membrane</keyword>
<evidence type="ECO:0000259" key="8">
    <source>
        <dbReference type="PROSITE" id="PS50893"/>
    </source>
</evidence>
<evidence type="ECO:0000256" key="5">
    <source>
        <dbReference type="ARBA" id="ARBA00022840"/>
    </source>
</evidence>
<feature type="domain" description="ABC transporter" evidence="8">
    <location>
        <begin position="1"/>
        <end position="232"/>
    </location>
</feature>
<dbReference type="SUPFAM" id="SSF52540">
    <property type="entry name" value="P-loop containing nucleoside triphosphate hydrolases"/>
    <property type="match status" value="1"/>
</dbReference>
<evidence type="ECO:0000256" key="2">
    <source>
        <dbReference type="ARBA" id="ARBA00022475"/>
    </source>
</evidence>
<dbReference type="SMART" id="SM00382">
    <property type="entry name" value="AAA"/>
    <property type="match status" value="1"/>
</dbReference>
<dbReference type="GO" id="GO:0071934">
    <property type="term" value="P:thiamine transmembrane transport"/>
    <property type="evidence" value="ECO:0007669"/>
    <property type="project" value="InterPro"/>
</dbReference>
<dbReference type="RefSeq" id="WP_151177732.1">
    <property type="nucleotide sequence ID" value="NZ_CP042906.1"/>
</dbReference>
<proteinExistence type="predicted"/>
<dbReference type="GO" id="GO:0042626">
    <property type="term" value="F:ATPase-coupled transmembrane transporter activity"/>
    <property type="evidence" value="ECO:0007669"/>
    <property type="project" value="InterPro"/>
</dbReference>
<keyword evidence="10" id="KW-1185">Reference proteome</keyword>
<sequence>MFAVELSAVTFRYEALLMRFDLAVEAGESLAIIGPSGAGKSTLLNLIAGFEAPLSGSIRLSGVDVVGLPPARRPVTMVFQDHNLFAHLSIFDNVALGIDPSLRLKNGDGARVDAALAEVGLAGFGQRKPEQVSGGERQRAALARALVRNRPLLLLDEPFAALGPKLRREMLDLVNALRRARGLTVLFVSHQPEDARHGADRVAFLQAGEVQRVAPTSEFFAEPRSAEIAAYLGETEG</sequence>
<dbReference type="InterPro" id="IPR027417">
    <property type="entry name" value="P-loop_NTPase"/>
</dbReference>
<dbReference type="InterPro" id="IPR003439">
    <property type="entry name" value="ABC_transporter-like_ATP-bd"/>
</dbReference>
<dbReference type="KEGG" id="htq:FRZ44_27750"/>
<dbReference type="Proteomes" id="UP000326202">
    <property type="component" value="Chromosome"/>
</dbReference>
<evidence type="ECO:0000256" key="7">
    <source>
        <dbReference type="ARBA" id="ARBA00023136"/>
    </source>
</evidence>
<dbReference type="Pfam" id="PF00005">
    <property type="entry name" value="ABC_tran"/>
    <property type="match status" value="1"/>
</dbReference>
<keyword evidence="5 9" id="KW-0067">ATP-binding</keyword>
<evidence type="ECO:0000313" key="10">
    <source>
        <dbReference type="Proteomes" id="UP000326202"/>
    </source>
</evidence>
<keyword evidence="6" id="KW-1278">Translocase</keyword>
<dbReference type="InterPro" id="IPR017871">
    <property type="entry name" value="ABC_transporter-like_CS"/>
</dbReference>
<accession>A0A5J6MLU4</accession>
<dbReference type="Gene3D" id="3.40.50.300">
    <property type="entry name" value="P-loop containing nucleotide triphosphate hydrolases"/>
    <property type="match status" value="1"/>
</dbReference>
<dbReference type="GO" id="GO:0016020">
    <property type="term" value="C:membrane"/>
    <property type="evidence" value="ECO:0007669"/>
    <property type="project" value="InterPro"/>
</dbReference>
<dbReference type="EMBL" id="CP042906">
    <property type="protein sequence ID" value="QEX17475.1"/>
    <property type="molecule type" value="Genomic_DNA"/>
</dbReference>
<evidence type="ECO:0000313" key="9">
    <source>
        <dbReference type="EMBL" id="QEX17475.1"/>
    </source>
</evidence>
<keyword evidence="4" id="KW-0547">Nucleotide-binding</keyword>
<dbReference type="OrthoDB" id="9802264at2"/>
<keyword evidence="1" id="KW-0813">Transport</keyword>
<dbReference type="GO" id="GO:0016887">
    <property type="term" value="F:ATP hydrolysis activity"/>
    <property type="evidence" value="ECO:0007669"/>
    <property type="project" value="InterPro"/>
</dbReference>
<evidence type="ECO:0000256" key="4">
    <source>
        <dbReference type="ARBA" id="ARBA00022741"/>
    </source>
</evidence>
<evidence type="ECO:0000256" key="3">
    <source>
        <dbReference type="ARBA" id="ARBA00022519"/>
    </source>
</evidence>
<dbReference type="PROSITE" id="PS50893">
    <property type="entry name" value="ABC_TRANSPORTER_2"/>
    <property type="match status" value="1"/>
</dbReference>
<keyword evidence="3" id="KW-0997">Cell inner membrane</keyword>
<dbReference type="PANTHER" id="PTHR42781:SF1">
    <property type="entry name" value="THIAMINE IMPORT ATP-BINDING PROTEIN THIQ"/>
    <property type="match status" value="1"/>
</dbReference>
<dbReference type="InterPro" id="IPR050093">
    <property type="entry name" value="ABC_SmlMolc_Importer"/>
</dbReference>
<dbReference type="PROSITE" id="PS00211">
    <property type="entry name" value="ABC_TRANSPORTER_1"/>
    <property type="match status" value="1"/>
</dbReference>
<dbReference type="InterPro" id="IPR005968">
    <property type="entry name" value="Thiamine_ABC_ThiQ"/>
</dbReference>
<evidence type="ECO:0000256" key="1">
    <source>
        <dbReference type="ARBA" id="ARBA00022448"/>
    </source>
</evidence>
<name>A0A5J6MLU4_9PROT</name>
<keyword evidence="2" id="KW-1003">Cell membrane</keyword>
<gene>
    <name evidence="9" type="primary">thiQ</name>
    <name evidence="9" type="ORF">FRZ44_27750</name>
</gene>